<protein>
    <recommendedName>
        <fullName evidence="5">Schlafen group 3-like DNA/RNA helicase domain-containing protein</fullName>
    </recommendedName>
</protein>
<evidence type="ECO:0000256" key="3">
    <source>
        <dbReference type="ARBA" id="ARBA00022840"/>
    </source>
</evidence>
<dbReference type="FunFam" id="3.40.50.300:FF:001322">
    <property type="entry name" value="Schlafen family member 11"/>
    <property type="match status" value="1"/>
</dbReference>
<reference evidence="6" key="1">
    <citation type="submission" date="2023-06" db="EMBL/GenBank/DDBJ databases">
        <title>Reference genome for the Northern bat (Eptesicus nilssonii), a most northern bat species.</title>
        <authorList>
            <person name="Laine V.N."/>
            <person name="Pulliainen A.T."/>
            <person name="Lilley T.M."/>
        </authorList>
    </citation>
    <scope>NUCLEOTIDE SEQUENCE</scope>
    <source>
        <strain evidence="6">BLF_Eptnil</strain>
        <tissue evidence="6">Kidney</tissue>
    </source>
</reference>
<accession>A0AA40LGL0</accession>
<dbReference type="EMBL" id="JAULJE010000020">
    <property type="protein sequence ID" value="KAK1331079.1"/>
    <property type="molecule type" value="Genomic_DNA"/>
</dbReference>
<dbReference type="Proteomes" id="UP001177744">
    <property type="component" value="Unassembled WGS sequence"/>
</dbReference>
<feature type="chain" id="PRO_5041216327" description="Schlafen group 3-like DNA/RNA helicase domain-containing protein" evidence="4">
    <location>
        <begin position="21"/>
        <end position="357"/>
    </location>
</feature>
<organism evidence="6 7">
    <name type="scientific">Cnephaeus nilssonii</name>
    <name type="common">Northern bat</name>
    <name type="synonym">Eptesicus nilssonii</name>
    <dbReference type="NCBI Taxonomy" id="3371016"/>
    <lineage>
        <taxon>Eukaryota</taxon>
        <taxon>Metazoa</taxon>
        <taxon>Chordata</taxon>
        <taxon>Craniata</taxon>
        <taxon>Vertebrata</taxon>
        <taxon>Euteleostomi</taxon>
        <taxon>Mammalia</taxon>
        <taxon>Eutheria</taxon>
        <taxon>Laurasiatheria</taxon>
        <taxon>Chiroptera</taxon>
        <taxon>Yangochiroptera</taxon>
        <taxon>Vespertilionidae</taxon>
        <taxon>Cnephaeus</taxon>
    </lineage>
</organism>
<comment type="similarity">
    <text evidence="1">Belongs to the Schlafen family. Subgroup III subfamily.</text>
</comment>
<keyword evidence="3" id="KW-0067">ATP-binding</keyword>
<feature type="non-terminal residue" evidence="6">
    <location>
        <position position="357"/>
    </location>
</feature>
<evidence type="ECO:0000256" key="1">
    <source>
        <dbReference type="ARBA" id="ARBA00010114"/>
    </source>
</evidence>
<evidence type="ECO:0000256" key="2">
    <source>
        <dbReference type="ARBA" id="ARBA00022741"/>
    </source>
</evidence>
<dbReference type="Pfam" id="PF09848">
    <property type="entry name" value="SLFN-g3_helicase"/>
    <property type="match status" value="1"/>
</dbReference>
<dbReference type="AlphaFoldDB" id="A0AA40LGL0"/>
<feature type="signal peptide" evidence="4">
    <location>
        <begin position="1"/>
        <end position="20"/>
    </location>
</feature>
<keyword evidence="2" id="KW-0547">Nucleotide-binding</keyword>
<sequence>MEVLLPSLVIVLYGFRSLLSEELGCEVLNLLTNKQYELLSKNLRKTRLLFVHGLPGSGKTILAFRIMEKIRNVFHCQSGDILYICENKPLQEFVSHQKICKAVTRKAFMKTNSNFENIQHIVIDEAQNFRTEDGDWYKKAKTITQRGKDGPGILWIFLDYFQTSHTDCSGLPDFRDQFPREELSRVVRNADPIANYLQEIMHEVRENPPPNIPTESLNIFSEAEWSQGVPGKLEISKHKDMEQLVDYIAEKCHSLLKAGYFCKDIAVICSIASDVHKYIGKLRRAIRKRRTSQSSEESDLLVIENASAITGNHIVLDSVRRFSGLERNIVFGINPMTAQPAVFHNLMLSLASRARKQ</sequence>
<evidence type="ECO:0000259" key="5">
    <source>
        <dbReference type="Pfam" id="PF09848"/>
    </source>
</evidence>
<dbReference type="InterPro" id="IPR018647">
    <property type="entry name" value="SLFN_3-like_DNA/RNA_helicase"/>
</dbReference>
<dbReference type="InterPro" id="IPR027417">
    <property type="entry name" value="P-loop_NTPase"/>
</dbReference>
<dbReference type="SUPFAM" id="SSF52540">
    <property type="entry name" value="P-loop containing nucleoside triphosphate hydrolases"/>
    <property type="match status" value="1"/>
</dbReference>
<dbReference type="Gene3D" id="3.40.50.300">
    <property type="entry name" value="P-loop containing nucleotide triphosphate hydrolases"/>
    <property type="match status" value="2"/>
</dbReference>
<evidence type="ECO:0000313" key="6">
    <source>
        <dbReference type="EMBL" id="KAK1331079.1"/>
    </source>
</evidence>
<dbReference type="GO" id="GO:0005524">
    <property type="term" value="F:ATP binding"/>
    <property type="evidence" value="ECO:0007669"/>
    <property type="project" value="UniProtKB-KW"/>
</dbReference>
<comment type="caution">
    <text evidence="6">The sequence shown here is derived from an EMBL/GenBank/DDBJ whole genome shotgun (WGS) entry which is preliminary data.</text>
</comment>
<gene>
    <name evidence="6" type="ORF">QTO34_009027</name>
</gene>
<keyword evidence="7" id="KW-1185">Reference proteome</keyword>
<proteinExistence type="inferred from homology"/>
<keyword evidence="4" id="KW-0732">Signal</keyword>
<evidence type="ECO:0000256" key="4">
    <source>
        <dbReference type="SAM" id="SignalP"/>
    </source>
</evidence>
<name>A0AA40LGL0_CNENI</name>
<feature type="domain" description="Schlafen group 3-like DNA/RNA helicase" evidence="5">
    <location>
        <begin position="47"/>
        <end position="168"/>
    </location>
</feature>
<evidence type="ECO:0000313" key="7">
    <source>
        <dbReference type="Proteomes" id="UP001177744"/>
    </source>
</evidence>